<dbReference type="PANTHER" id="PTHR43861">
    <property type="entry name" value="TRANS-ACONITATE 2-METHYLTRANSFERASE-RELATED"/>
    <property type="match status" value="1"/>
</dbReference>
<evidence type="ECO:0000313" key="4">
    <source>
        <dbReference type="EMBL" id="AUO19039.1"/>
    </source>
</evidence>
<dbReference type="Gene3D" id="1.10.150.290">
    <property type="entry name" value="S-adenosyl-L-methionine-dependent methyltransferases"/>
    <property type="match status" value="1"/>
</dbReference>
<dbReference type="Proteomes" id="UP000235589">
    <property type="component" value="Chromosome"/>
</dbReference>
<dbReference type="OrthoDB" id="9777497at2"/>
<dbReference type="Pfam" id="PF13649">
    <property type="entry name" value="Methyltransf_25"/>
    <property type="match status" value="1"/>
</dbReference>
<dbReference type="GeneID" id="98062279"/>
<dbReference type="InterPro" id="IPR023149">
    <property type="entry name" value="Trans_acon_MeTrfase_C"/>
</dbReference>
<evidence type="ECO:0000313" key="5">
    <source>
        <dbReference type="Proteomes" id="UP000235589"/>
    </source>
</evidence>
<evidence type="ECO:0000256" key="2">
    <source>
        <dbReference type="ARBA" id="ARBA00022679"/>
    </source>
</evidence>
<gene>
    <name evidence="4" type="ORF">B9O19_00863</name>
</gene>
<evidence type="ECO:0000259" key="3">
    <source>
        <dbReference type="Pfam" id="PF13649"/>
    </source>
</evidence>
<accession>A0A2K9P2H6</accession>
<dbReference type="GO" id="GO:0032259">
    <property type="term" value="P:methylation"/>
    <property type="evidence" value="ECO:0007669"/>
    <property type="project" value="UniProtKB-KW"/>
</dbReference>
<keyword evidence="5" id="KW-1185">Reference proteome</keyword>
<organism evidence="4 5">
    <name type="scientific">Monoglobus pectinilyticus</name>
    <dbReference type="NCBI Taxonomy" id="1981510"/>
    <lineage>
        <taxon>Bacteria</taxon>
        <taxon>Bacillati</taxon>
        <taxon>Bacillota</taxon>
        <taxon>Clostridia</taxon>
        <taxon>Monoglobales</taxon>
        <taxon>Monoglobaceae</taxon>
        <taxon>Monoglobus</taxon>
    </lineage>
</organism>
<keyword evidence="1 4" id="KW-0489">Methyltransferase</keyword>
<evidence type="ECO:0000256" key="1">
    <source>
        <dbReference type="ARBA" id="ARBA00022603"/>
    </source>
</evidence>
<keyword evidence="2 4" id="KW-0808">Transferase</keyword>
<dbReference type="InterPro" id="IPR041698">
    <property type="entry name" value="Methyltransf_25"/>
</dbReference>
<proteinExistence type="predicted"/>
<dbReference type="GO" id="GO:0030798">
    <property type="term" value="F:trans-aconitate 2-methyltransferase activity"/>
    <property type="evidence" value="ECO:0007669"/>
    <property type="project" value="InterPro"/>
</dbReference>
<dbReference type="EMBL" id="CP020991">
    <property type="protein sequence ID" value="AUO19039.1"/>
    <property type="molecule type" value="Genomic_DNA"/>
</dbReference>
<dbReference type="RefSeq" id="WP_102365278.1">
    <property type="nucleotide sequence ID" value="NZ_CP020991.1"/>
</dbReference>
<dbReference type="SUPFAM" id="SSF53335">
    <property type="entry name" value="S-adenosyl-L-methionine-dependent methyltransferases"/>
    <property type="match status" value="1"/>
</dbReference>
<dbReference type="PANTHER" id="PTHR43861:SF1">
    <property type="entry name" value="TRANS-ACONITATE 2-METHYLTRANSFERASE"/>
    <property type="match status" value="1"/>
</dbReference>
<dbReference type="AlphaFoldDB" id="A0A2K9P2H6"/>
<dbReference type="KEGG" id="mpec:B9O19_00863"/>
<name>A0A2K9P2H6_9FIRM</name>
<reference evidence="4 5" key="1">
    <citation type="submission" date="2017-04" db="EMBL/GenBank/DDBJ databases">
        <title>Monoglobus pectinilyticus 14 draft genome.</title>
        <authorList>
            <person name="Kim C."/>
            <person name="Rosendale D.I."/>
            <person name="Kelly W.J."/>
            <person name="Tannock G.W."/>
            <person name="Patchett M.L."/>
            <person name="Jordens J.Z."/>
        </authorList>
    </citation>
    <scope>NUCLEOTIDE SEQUENCE [LARGE SCALE GENOMIC DNA]</scope>
    <source>
        <strain evidence="4 5">14</strain>
    </source>
</reference>
<feature type="domain" description="Methyltransferase" evidence="3">
    <location>
        <begin position="37"/>
        <end position="127"/>
    </location>
</feature>
<dbReference type="InterPro" id="IPR029063">
    <property type="entry name" value="SAM-dependent_MTases_sf"/>
</dbReference>
<dbReference type="Gene3D" id="3.40.50.150">
    <property type="entry name" value="Vaccinia Virus protein VP39"/>
    <property type="match status" value="1"/>
</dbReference>
<sequence length="259" mass="29992">MGTYEFDGEKYKKASKHQKEWGNRLISGLELSGDEIILDLGCGDGVLTEQLSELTPRGSVLGIDASLGMVKTAKKLSCENLEFVQMGVNFMDFEKRFDLIFSNAALHWIIDHKNLLERSYKALKPNGKIAWNFAGGGTCSNFFEVIREKMKSNKYAEYFKDFEWPWFMPSKAEYIELIKSVNFSKAEVSEKNEDRFFADKEEMIRWIDQPSIVPFIKQIPDELKEEFRSEVVEEMISRTIQPDGRCFETFRRINVTAVK</sequence>
<dbReference type="CDD" id="cd02440">
    <property type="entry name" value="AdoMet_MTases"/>
    <property type="match status" value="1"/>
</dbReference>
<protein>
    <submittedName>
        <fullName evidence="4">Methyltransferase type 11</fullName>
    </submittedName>
</protein>